<comment type="caution">
    <text evidence="1">The sequence shown here is derived from an EMBL/GenBank/DDBJ whole genome shotgun (WGS) entry which is preliminary data.</text>
</comment>
<dbReference type="EMBL" id="MPTC01000022">
    <property type="protein sequence ID" value="OMD37526.1"/>
    <property type="molecule type" value="Genomic_DNA"/>
</dbReference>
<dbReference type="OrthoDB" id="10019567at2"/>
<dbReference type="AlphaFoldDB" id="A0A1R0XQY4"/>
<dbReference type="RefSeq" id="WP_076120582.1">
    <property type="nucleotide sequence ID" value="NZ_MPTC01000022.1"/>
</dbReference>
<name>A0A1R0XQY4_9BACL</name>
<sequence length="403" mass="48454">MSYKTNERVRLAHEFFRLAYFRILSKEAYQVGEMLYWYIANLTGENTELVEDHFMLQINKKDLAQDLGYRDESAFRKRTAKRKGCTVWEELLLIGFEFKDGYHVTSKNAKKTMVAVPLVFDFSDWEKIILPSFFRVRACRYLEDLKSIDFKMKQISLDKRQLNWYEIDYKVNPIANFKVFDFNRASEKKIVALLLRQFSWVLAHFNIPFGDSENRKGLVANFNNMLSKADFCYEVVQRVFMKVSEFEFKEEPCIKDISAYIYDLILMEVSQLRAKERGRFTEDTIRQISENEEKWEQYYEQHFSRQKKILEKKISKSKEGKIFVLQKERENYEKDFNGMLSRDQDGRWYSYLTDQLNKAQQESRERIMANEAMNEQTLISRELDELICSNYDFEYDYLLDEDI</sequence>
<evidence type="ECO:0000313" key="1">
    <source>
        <dbReference type="EMBL" id="OMD37526.1"/>
    </source>
</evidence>
<gene>
    <name evidence="1" type="ORF">BSK52_21260</name>
</gene>
<organism evidence="1 2">
    <name type="scientific">Paenibacillus odorifer</name>
    <dbReference type="NCBI Taxonomy" id="189426"/>
    <lineage>
        <taxon>Bacteria</taxon>
        <taxon>Bacillati</taxon>
        <taxon>Bacillota</taxon>
        <taxon>Bacilli</taxon>
        <taxon>Bacillales</taxon>
        <taxon>Paenibacillaceae</taxon>
        <taxon>Paenibacillus</taxon>
    </lineage>
</organism>
<protein>
    <submittedName>
        <fullName evidence="1">Uncharacterized protein</fullName>
    </submittedName>
</protein>
<evidence type="ECO:0000313" key="2">
    <source>
        <dbReference type="Proteomes" id="UP000187439"/>
    </source>
</evidence>
<accession>A0A1R0XQY4</accession>
<reference evidence="1 2" key="1">
    <citation type="submission" date="2016-10" db="EMBL/GenBank/DDBJ databases">
        <title>Paenibacillus species isolates.</title>
        <authorList>
            <person name="Beno S.M."/>
        </authorList>
    </citation>
    <scope>NUCLEOTIDE SEQUENCE [LARGE SCALE GENOMIC DNA]</scope>
    <source>
        <strain evidence="1 2">FSL H7-0710</strain>
    </source>
</reference>
<dbReference type="Proteomes" id="UP000187439">
    <property type="component" value="Unassembled WGS sequence"/>
</dbReference>
<proteinExistence type="predicted"/>